<feature type="coiled-coil region" evidence="2">
    <location>
        <begin position="58"/>
        <end position="85"/>
    </location>
</feature>
<gene>
    <name evidence="4" type="ORF">BCR42DRAFT_493024</name>
</gene>
<feature type="domain" description="Zn(2)-C6 fungal-type" evidence="3">
    <location>
        <begin position="7"/>
        <end position="37"/>
    </location>
</feature>
<sequence>MSFKSISCTECRKHHRKCIRADDTEDCKRCTRLHLVCILPSTDRMDDPNEPVDGTKQLKQMQITADLLQQTVRQLEREMDLYRNNNNYSLASRSPTISLKNKTTHCLTYDSTAALQWWLNDTCSDSGSFTTTSTNNHSCIGDINNNSSSSSNSNDKSNCTEDYICDDMIMDTSDNSSVSTTLLSLTRNYNDQETLPQPQQQPQGEYLLETGKEWKITLINGHWQIDTGINTLGGLEHLSRLLSQRPPPRYPGIYFNTPIIIQPCDDRKLFPLTVKLTRNHLLYRPSNPVSLNHLPLFPTPALLHHNPKWVIDQLVHMYLKSYNPSMTFVHQPTYLAHYQQLKNPMACPVTMAICSYVCCGHHYISTSASNSSDGDDEGGEDLKWFSSMVDRRGMGEYFYRRCRDTLDDIFDDPRRRLETVMAVNILKRFLMNTLRISEMRKLEAMAYMICLDLKSSYLIPSQSSKVERAMFARHYVFAIWCRVAVDFFMDSPLRHDDVDFIRLEILPGESDFTKKFLDIQNHFFDIFLHPSVYMVFGHVQKILLGTKVEMPLEVILRFEQVTRQWWKDIPTDLRLCDDPYDFDTVKSTIHQTKDDIQLTLFLFFLDVVVSFHSCLLKIQAEVGNGNDTMDIDSNVLSHIREKSTKACLDFSEMLILIINQLDTNVAYSQFLGDVFLFVAVDVLGCLTDLDNLDVALKAKQKLSMCFSALDAADFMAGHRVPLASSPLTATLIDSNAAMFHLYNQYPQPRYALLYDICRFLSPLDNSPL</sequence>
<comment type="caution">
    <text evidence="4">The sequence shown here is derived from an EMBL/GenBank/DDBJ whole genome shotgun (WGS) entry which is preliminary data.</text>
</comment>
<dbReference type="AlphaFoldDB" id="A0A1X2ICF8"/>
<proteinExistence type="predicted"/>
<dbReference type="SUPFAM" id="SSF57701">
    <property type="entry name" value="Zn2/Cys6 DNA-binding domain"/>
    <property type="match status" value="1"/>
</dbReference>
<reference evidence="4 5" key="1">
    <citation type="submission" date="2016-07" db="EMBL/GenBank/DDBJ databases">
        <title>Pervasive Adenine N6-methylation of Active Genes in Fungi.</title>
        <authorList>
            <consortium name="DOE Joint Genome Institute"/>
            <person name="Mondo S.J."/>
            <person name="Dannebaum R.O."/>
            <person name="Kuo R.C."/>
            <person name="Labutti K."/>
            <person name="Haridas S."/>
            <person name="Kuo A."/>
            <person name="Salamov A."/>
            <person name="Ahrendt S.R."/>
            <person name="Lipzen A."/>
            <person name="Sullivan W."/>
            <person name="Andreopoulos W.B."/>
            <person name="Clum A."/>
            <person name="Lindquist E."/>
            <person name="Daum C."/>
            <person name="Ramamoorthy G.K."/>
            <person name="Gryganskyi A."/>
            <person name="Culley D."/>
            <person name="Magnuson J.K."/>
            <person name="James T.Y."/>
            <person name="O'Malley M.A."/>
            <person name="Stajich J.E."/>
            <person name="Spatafora J.W."/>
            <person name="Visel A."/>
            <person name="Grigoriev I.V."/>
        </authorList>
    </citation>
    <scope>NUCLEOTIDE SEQUENCE [LARGE SCALE GENOMIC DNA]</scope>
    <source>
        <strain evidence="4 5">NRRL 1336</strain>
    </source>
</reference>
<evidence type="ECO:0000256" key="1">
    <source>
        <dbReference type="ARBA" id="ARBA00023242"/>
    </source>
</evidence>
<dbReference type="Proteomes" id="UP000193560">
    <property type="component" value="Unassembled WGS sequence"/>
</dbReference>
<dbReference type="InterPro" id="IPR036864">
    <property type="entry name" value="Zn2-C6_fun-type_DNA-bd_sf"/>
</dbReference>
<dbReference type="GO" id="GO:0008270">
    <property type="term" value="F:zinc ion binding"/>
    <property type="evidence" value="ECO:0007669"/>
    <property type="project" value="InterPro"/>
</dbReference>
<evidence type="ECO:0000259" key="3">
    <source>
        <dbReference type="PROSITE" id="PS00463"/>
    </source>
</evidence>
<dbReference type="CDD" id="cd12148">
    <property type="entry name" value="fungal_TF_MHR"/>
    <property type="match status" value="1"/>
</dbReference>
<dbReference type="CDD" id="cd00067">
    <property type="entry name" value="GAL4"/>
    <property type="match status" value="1"/>
</dbReference>
<keyword evidence="5" id="KW-1185">Reference proteome</keyword>
<organism evidence="4 5">
    <name type="scientific">Absidia repens</name>
    <dbReference type="NCBI Taxonomy" id="90262"/>
    <lineage>
        <taxon>Eukaryota</taxon>
        <taxon>Fungi</taxon>
        <taxon>Fungi incertae sedis</taxon>
        <taxon>Mucoromycota</taxon>
        <taxon>Mucoromycotina</taxon>
        <taxon>Mucoromycetes</taxon>
        <taxon>Mucorales</taxon>
        <taxon>Cunninghamellaceae</taxon>
        <taxon>Absidia</taxon>
    </lineage>
</organism>
<dbReference type="InterPro" id="IPR050987">
    <property type="entry name" value="AtrR-like"/>
</dbReference>
<evidence type="ECO:0000256" key="2">
    <source>
        <dbReference type="SAM" id="Coils"/>
    </source>
</evidence>
<evidence type="ECO:0000313" key="4">
    <source>
        <dbReference type="EMBL" id="ORZ13638.1"/>
    </source>
</evidence>
<name>A0A1X2ICF8_9FUNG</name>
<dbReference type="EMBL" id="MCGE01000016">
    <property type="protein sequence ID" value="ORZ13638.1"/>
    <property type="molecule type" value="Genomic_DNA"/>
</dbReference>
<keyword evidence="1" id="KW-0539">Nucleus</keyword>
<evidence type="ECO:0000313" key="5">
    <source>
        <dbReference type="Proteomes" id="UP000193560"/>
    </source>
</evidence>
<accession>A0A1X2ICF8</accession>
<dbReference type="GO" id="GO:0000981">
    <property type="term" value="F:DNA-binding transcription factor activity, RNA polymerase II-specific"/>
    <property type="evidence" value="ECO:0007669"/>
    <property type="project" value="InterPro"/>
</dbReference>
<keyword evidence="2" id="KW-0175">Coiled coil</keyword>
<dbReference type="Gene3D" id="4.10.240.10">
    <property type="entry name" value="Zn(2)-C6 fungal-type DNA-binding domain"/>
    <property type="match status" value="1"/>
</dbReference>
<dbReference type="InterPro" id="IPR001138">
    <property type="entry name" value="Zn2Cys6_DnaBD"/>
</dbReference>
<dbReference type="PROSITE" id="PS00463">
    <property type="entry name" value="ZN2_CY6_FUNGAL_1"/>
    <property type="match status" value="1"/>
</dbReference>
<dbReference type="PANTHER" id="PTHR46910">
    <property type="entry name" value="TRANSCRIPTION FACTOR PDR1"/>
    <property type="match status" value="1"/>
</dbReference>
<dbReference type="PANTHER" id="PTHR46910:SF1">
    <property type="entry name" value="MISCELLANEOUS ZN(II)2CYS6 TRANSCRIPTION FACTOR (EUROFUNG)-RELATED"/>
    <property type="match status" value="1"/>
</dbReference>
<dbReference type="OrthoDB" id="2369992at2759"/>
<protein>
    <recommendedName>
        <fullName evidence="3">Zn(2)-C6 fungal-type domain-containing protein</fullName>
    </recommendedName>
</protein>